<evidence type="ECO:0000256" key="1">
    <source>
        <dbReference type="ARBA" id="ARBA00022679"/>
    </source>
</evidence>
<dbReference type="PANTHER" id="PTHR48207:SF3">
    <property type="entry name" value="SUCCINATE--HYDROXYMETHYLGLUTARATE COA-TRANSFERASE"/>
    <property type="match status" value="1"/>
</dbReference>
<accession>A0A937W2P3</accession>
<evidence type="ECO:0000313" key="2">
    <source>
        <dbReference type="EMBL" id="MBM3224304.1"/>
    </source>
</evidence>
<organism evidence="2 3">
    <name type="scientific">Tectimicrobiota bacterium</name>
    <dbReference type="NCBI Taxonomy" id="2528274"/>
    <lineage>
        <taxon>Bacteria</taxon>
        <taxon>Pseudomonadati</taxon>
        <taxon>Nitrospinota/Tectimicrobiota group</taxon>
        <taxon>Candidatus Tectimicrobiota</taxon>
    </lineage>
</organism>
<gene>
    <name evidence="2" type="ORF">FJZ47_10925</name>
</gene>
<evidence type="ECO:0000313" key="3">
    <source>
        <dbReference type="Proteomes" id="UP000712673"/>
    </source>
</evidence>
<dbReference type="Gene3D" id="3.30.1540.10">
    <property type="entry name" value="formyl-coa transferase, domain 3"/>
    <property type="match status" value="1"/>
</dbReference>
<sequence>MANNGAYPLARFKVLDLTRARAGPTCVRQLVDWGAEAIKIEMPGGRSGDGMGGNRNGFDFQNLHRNKRSVTLNLRNPEGVAIFKQLAKDADIIVENYRPGVKKRLGIDYESLRPINPRLVYGSISGFGQSGPYRDRPGVDQIAQGMGGLMSITGIPGQGPVRVGIPIADLCSGIFLAQGILVALLERERTGEGKWVHTSLLEAMLSMLDFQASRWLMSGEVAPQAGNNHPTGIPTGVFETKDGHINIAASGDDMYERFCRAIERPDLLTDTRFSTSRARSTNRDTLMQVLMPETRKKPSTEWIKLLNEAGVPCGPIYKINESFADPQVQHLEMAQPVHSAALGDLTILGHPVSFGDKRLSLRSAAPELGEHNEEVLTSLGYTTAQIADLSQRGVI</sequence>
<dbReference type="GO" id="GO:0008410">
    <property type="term" value="F:CoA-transferase activity"/>
    <property type="evidence" value="ECO:0007669"/>
    <property type="project" value="TreeGrafter"/>
</dbReference>
<reference evidence="2" key="1">
    <citation type="submission" date="2019-03" db="EMBL/GenBank/DDBJ databases">
        <title>Lake Tanganyika Metagenome-Assembled Genomes (MAGs).</title>
        <authorList>
            <person name="Tran P."/>
        </authorList>
    </citation>
    <scope>NUCLEOTIDE SEQUENCE</scope>
    <source>
        <strain evidence="2">K_DeepCast_65m_m2_066</strain>
    </source>
</reference>
<keyword evidence="1 2" id="KW-0808">Transferase</keyword>
<dbReference type="AlphaFoldDB" id="A0A937W2P3"/>
<dbReference type="EMBL" id="VGLS01000295">
    <property type="protein sequence ID" value="MBM3224304.1"/>
    <property type="molecule type" value="Genomic_DNA"/>
</dbReference>
<name>A0A937W2P3_UNCTE</name>
<dbReference type="InterPro" id="IPR023606">
    <property type="entry name" value="CoA-Trfase_III_dom_1_sf"/>
</dbReference>
<dbReference type="SUPFAM" id="SSF89796">
    <property type="entry name" value="CoA-transferase family III (CaiB/BaiF)"/>
    <property type="match status" value="1"/>
</dbReference>
<dbReference type="InterPro" id="IPR003673">
    <property type="entry name" value="CoA-Trfase_fam_III"/>
</dbReference>
<dbReference type="Pfam" id="PF02515">
    <property type="entry name" value="CoA_transf_3"/>
    <property type="match status" value="1"/>
</dbReference>
<protein>
    <submittedName>
        <fullName evidence="2">CoA transferase</fullName>
    </submittedName>
</protein>
<dbReference type="Gene3D" id="3.40.50.10540">
    <property type="entry name" value="Crotonobetainyl-coa:carnitine coa-transferase, domain 1"/>
    <property type="match status" value="1"/>
</dbReference>
<proteinExistence type="predicted"/>
<dbReference type="PANTHER" id="PTHR48207">
    <property type="entry name" value="SUCCINATE--HYDROXYMETHYLGLUTARATE COA-TRANSFERASE"/>
    <property type="match status" value="1"/>
</dbReference>
<dbReference type="Proteomes" id="UP000712673">
    <property type="component" value="Unassembled WGS sequence"/>
</dbReference>
<comment type="caution">
    <text evidence="2">The sequence shown here is derived from an EMBL/GenBank/DDBJ whole genome shotgun (WGS) entry which is preliminary data.</text>
</comment>
<dbReference type="InterPro" id="IPR050483">
    <property type="entry name" value="CoA-transferase_III_domain"/>
</dbReference>
<dbReference type="InterPro" id="IPR044855">
    <property type="entry name" value="CoA-Trfase_III_dom3_sf"/>
</dbReference>